<evidence type="ECO:0000313" key="1">
    <source>
        <dbReference type="EMBL" id="MDF1611294.1"/>
    </source>
</evidence>
<proteinExistence type="predicted"/>
<gene>
    <name evidence="1" type="ORF">P0M35_03965</name>
</gene>
<comment type="caution">
    <text evidence="1">The sequence shown here is derived from an EMBL/GenBank/DDBJ whole genome shotgun (WGS) entry which is preliminary data.</text>
</comment>
<dbReference type="RefSeq" id="WP_321535060.1">
    <property type="nucleotide sequence ID" value="NZ_JARGDL010000003.1"/>
</dbReference>
<dbReference type="Proteomes" id="UP001221302">
    <property type="component" value="Unassembled WGS sequence"/>
</dbReference>
<keyword evidence="2" id="KW-1185">Reference proteome</keyword>
<protein>
    <submittedName>
        <fullName evidence="1">Uncharacterized protein</fullName>
    </submittedName>
</protein>
<dbReference type="EMBL" id="JARGDL010000003">
    <property type="protein sequence ID" value="MDF1611294.1"/>
    <property type="molecule type" value="Genomic_DNA"/>
</dbReference>
<evidence type="ECO:0000313" key="2">
    <source>
        <dbReference type="Proteomes" id="UP001221302"/>
    </source>
</evidence>
<accession>A0AAE3NYY6</accession>
<reference evidence="1" key="1">
    <citation type="submission" date="2023-03" db="EMBL/GenBank/DDBJ databases">
        <title>Stygiobacter electus gen. nov., sp. nov., facultatively anaerobic thermotolerant bacterium of the class Ignavibacteria from a well of Yessentuki mineral water deposit.</title>
        <authorList>
            <person name="Podosokorskaya O.A."/>
            <person name="Elcheninov A.G."/>
            <person name="Petrova N.F."/>
            <person name="Zavarzina D.G."/>
            <person name="Kublanov I.V."/>
            <person name="Merkel A.Y."/>
        </authorList>
    </citation>
    <scope>NUCLEOTIDE SEQUENCE</scope>
    <source>
        <strain evidence="1">09-Me</strain>
    </source>
</reference>
<sequence length="106" mass="12467">MNRNISIDDLKCGMIIEQPIKNQYGNVIIDRGTIIEEKHFRVLKIWGIKNLIVKEPDTNNSLKNEEDVELKNLLNKKIKWIPTNEFEEELISLTMDTIKKSSIHEY</sequence>
<organism evidence="1 2">
    <name type="scientific">Stygiobacter electus</name>
    <dbReference type="NCBI Taxonomy" id="3032292"/>
    <lineage>
        <taxon>Bacteria</taxon>
        <taxon>Pseudomonadati</taxon>
        <taxon>Ignavibacteriota</taxon>
        <taxon>Ignavibacteria</taxon>
        <taxon>Ignavibacteriales</taxon>
        <taxon>Melioribacteraceae</taxon>
        <taxon>Stygiobacter</taxon>
    </lineage>
</organism>
<dbReference type="AlphaFoldDB" id="A0AAE3NYY6"/>
<name>A0AAE3NYY6_9BACT</name>